<dbReference type="EMBL" id="GBRH01207761">
    <property type="protein sequence ID" value="JAD90134.1"/>
    <property type="molecule type" value="Transcribed_RNA"/>
</dbReference>
<accession>A0A0A9DNL8</accession>
<sequence length="68" mass="7594">MVAAHVYYHFSLSDFSLIYVSASPRIMPRWCEGNGSCLGGVKGIGRLASPYHLNNHSYLLNSFIYIVV</sequence>
<reference evidence="1" key="2">
    <citation type="journal article" date="2015" name="Data Brief">
        <title>Shoot transcriptome of the giant reed, Arundo donax.</title>
        <authorList>
            <person name="Barrero R.A."/>
            <person name="Guerrero F.D."/>
            <person name="Moolhuijzen P."/>
            <person name="Goolsby J.A."/>
            <person name="Tidwell J."/>
            <person name="Bellgard S.E."/>
            <person name="Bellgard M.I."/>
        </authorList>
    </citation>
    <scope>NUCLEOTIDE SEQUENCE</scope>
    <source>
        <tissue evidence="1">Shoot tissue taken approximately 20 cm above the soil surface</tissue>
    </source>
</reference>
<dbReference type="AlphaFoldDB" id="A0A0A9DNL8"/>
<protein>
    <submittedName>
        <fullName evidence="1">Uncharacterized protein</fullName>
    </submittedName>
</protein>
<evidence type="ECO:0000313" key="1">
    <source>
        <dbReference type="EMBL" id="JAD90134.1"/>
    </source>
</evidence>
<proteinExistence type="predicted"/>
<reference evidence="1" key="1">
    <citation type="submission" date="2014-09" db="EMBL/GenBank/DDBJ databases">
        <authorList>
            <person name="Magalhaes I.L.F."/>
            <person name="Oliveira U."/>
            <person name="Santos F.R."/>
            <person name="Vidigal T.H.D.A."/>
            <person name="Brescovit A.D."/>
            <person name="Santos A.J."/>
        </authorList>
    </citation>
    <scope>NUCLEOTIDE SEQUENCE</scope>
    <source>
        <tissue evidence="1">Shoot tissue taken approximately 20 cm above the soil surface</tissue>
    </source>
</reference>
<organism evidence="1">
    <name type="scientific">Arundo donax</name>
    <name type="common">Giant reed</name>
    <name type="synonym">Donax arundinaceus</name>
    <dbReference type="NCBI Taxonomy" id="35708"/>
    <lineage>
        <taxon>Eukaryota</taxon>
        <taxon>Viridiplantae</taxon>
        <taxon>Streptophyta</taxon>
        <taxon>Embryophyta</taxon>
        <taxon>Tracheophyta</taxon>
        <taxon>Spermatophyta</taxon>
        <taxon>Magnoliopsida</taxon>
        <taxon>Liliopsida</taxon>
        <taxon>Poales</taxon>
        <taxon>Poaceae</taxon>
        <taxon>PACMAD clade</taxon>
        <taxon>Arundinoideae</taxon>
        <taxon>Arundineae</taxon>
        <taxon>Arundo</taxon>
    </lineage>
</organism>
<name>A0A0A9DNL8_ARUDO</name>